<evidence type="ECO:0000256" key="3">
    <source>
        <dbReference type="RuleBase" id="RU000384"/>
    </source>
</evidence>
<comment type="similarity">
    <text evidence="1 2 3">Belongs to the glutamine synthetase family.</text>
</comment>
<evidence type="ECO:0000313" key="7">
    <source>
        <dbReference type="Proteomes" id="UP000787625"/>
    </source>
</evidence>
<evidence type="ECO:0000313" key="6">
    <source>
        <dbReference type="EMBL" id="HJD53027.1"/>
    </source>
</evidence>
<sequence>MENSNQSVGLTQNPLVMALGKSQKDFTREDIMRFVVEHDIKMINFMYPAGDSRVKTLNFVVSDLEYLETILTCGERVDGSSLFSYIEAGNSDLYVIPRYGTAFLDPFAEIPTLSMLCSFFDKDGRELDCSPDRLVRKAVASLKEVSGLTFDAMGELEYYVVAPAEPLFVTSDQRGYHESGPFAKFNDFRAECMLYIAQIGGQIKYGHSEVGNFVLNGKMYEQNEIEFLPAPIETAADQILLAKWVIRNLAYRHGLDITFAPKITAGKAGSGLHIHMRLMRDGRSVMLDDNHRLSVEARKAIAGMMLMAQSITAFGNKVPTSYFRLVPHQEAPTNICWGDRNRSVLVRVPLGWTTSVDMASLVNGPSAAGHRDFSGKQTVEMRSPDGSADIYQLMAALCVACRHGFEIDDALAVADDKYVDVDIHKPENRDKLMRLQSLPKCCTESADCLDRQRDVYEKYGVFSHSMIDGLIRELRAFDDSHLYDDVQNDSAKLMELVSKYYYCG</sequence>
<evidence type="ECO:0000259" key="5">
    <source>
        <dbReference type="PROSITE" id="PS51987"/>
    </source>
</evidence>
<dbReference type="GO" id="GO:0006542">
    <property type="term" value="P:glutamine biosynthetic process"/>
    <property type="evidence" value="ECO:0007669"/>
    <property type="project" value="InterPro"/>
</dbReference>
<dbReference type="GO" id="GO:0004356">
    <property type="term" value="F:glutamine synthetase activity"/>
    <property type="evidence" value="ECO:0007669"/>
    <property type="project" value="InterPro"/>
</dbReference>
<feature type="domain" description="GS catalytic" evidence="5">
    <location>
        <begin position="131"/>
        <end position="504"/>
    </location>
</feature>
<dbReference type="Pfam" id="PF03951">
    <property type="entry name" value="Gln-synt_N"/>
    <property type="match status" value="1"/>
</dbReference>
<dbReference type="PROSITE" id="PS51986">
    <property type="entry name" value="GS_BETA_GRASP"/>
    <property type="match status" value="1"/>
</dbReference>
<evidence type="ECO:0000256" key="2">
    <source>
        <dbReference type="PROSITE-ProRule" id="PRU01330"/>
    </source>
</evidence>
<dbReference type="InterPro" id="IPR008147">
    <property type="entry name" value="Gln_synt_N"/>
</dbReference>
<dbReference type="InterPro" id="IPR008146">
    <property type="entry name" value="Gln_synth_cat_dom"/>
</dbReference>
<dbReference type="InterPro" id="IPR014746">
    <property type="entry name" value="Gln_synth/guanido_kin_cat_dom"/>
</dbReference>
<reference evidence="6" key="2">
    <citation type="submission" date="2021-04" db="EMBL/GenBank/DDBJ databases">
        <authorList>
            <person name="Gilroy R."/>
        </authorList>
    </citation>
    <scope>NUCLEOTIDE SEQUENCE</scope>
    <source>
        <strain evidence="6">MalCec1-1739</strain>
    </source>
</reference>
<dbReference type="SUPFAM" id="SSF55931">
    <property type="entry name" value="Glutamine synthetase/guanido kinase"/>
    <property type="match status" value="1"/>
</dbReference>
<dbReference type="EMBL" id="DWUP01000099">
    <property type="protein sequence ID" value="HJD53027.1"/>
    <property type="molecule type" value="Genomic_DNA"/>
</dbReference>
<feature type="domain" description="GS beta-grasp" evidence="4">
    <location>
        <begin position="38"/>
        <end position="124"/>
    </location>
</feature>
<dbReference type="PROSITE" id="PS51987">
    <property type="entry name" value="GS_CATALYTIC"/>
    <property type="match status" value="1"/>
</dbReference>
<proteinExistence type="inferred from homology"/>
<dbReference type="PANTHER" id="PTHR43407:SF1">
    <property type="entry name" value="LENGSIN"/>
    <property type="match status" value="1"/>
</dbReference>
<dbReference type="Gene3D" id="3.30.590.10">
    <property type="entry name" value="Glutamine synthetase/guanido kinase, catalytic domain"/>
    <property type="match status" value="1"/>
</dbReference>
<protein>
    <submittedName>
        <fullName evidence="6">Glutamine synthetase family protein</fullName>
    </submittedName>
</protein>
<dbReference type="SUPFAM" id="SSF54368">
    <property type="entry name" value="Glutamine synthetase, N-terminal domain"/>
    <property type="match status" value="1"/>
</dbReference>
<dbReference type="SMART" id="SM01230">
    <property type="entry name" value="Gln-synt_C"/>
    <property type="match status" value="1"/>
</dbReference>
<comment type="caution">
    <text evidence="6">The sequence shown here is derived from an EMBL/GenBank/DDBJ whole genome shotgun (WGS) entry which is preliminary data.</text>
</comment>
<name>A0A9D2UIH3_9BACT</name>
<organism evidence="6 7">
    <name type="scientific">Candidatus Avibacteroides avistercoris</name>
    <dbReference type="NCBI Taxonomy" id="2840690"/>
    <lineage>
        <taxon>Bacteria</taxon>
        <taxon>Pseudomonadati</taxon>
        <taxon>Bacteroidota</taxon>
        <taxon>Bacteroidia</taxon>
        <taxon>Bacteroidales</taxon>
        <taxon>Bacteroidaceae</taxon>
        <taxon>Bacteroidaceae incertae sedis</taxon>
        <taxon>Candidatus Avibacteroides</taxon>
    </lineage>
</organism>
<dbReference type="GO" id="GO:0019740">
    <property type="term" value="P:nitrogen utilization"/>
    <property type="evidence" value="ECO:0007669"/>
    <property type="project" value="TreeGrafter"/>
</dbReference>
<dbReference type="Gene3D" id="3.10.20.70">
    <property type="entry name" value="Glutamine synthetase, N-terminal domain"/>
    <property type="match status" value="1"/>
</dbReference>
<reference evidence="6" key="1">
    <citation type="journal article" date="2021" name="PeerJ">
        <title>Extensive microbial diversity within the chicken gut microbiome revealed by metagenomics and culture.</title>
        <authorList>
            <person name="Gilroy R."/>
            <person name="Ravi A."/>
            <person name="Getino M."/>
            <person name="Pursley I."/>
            <person name="Horton D.L."/>
            <person name="Alikhan N.F."/>
            <person name="Baker D."/>
            <person name="Gharbi K."/>
            <person name="Hall N."/>
            <person name="Watson M."/>
            <person name="Adriaenssens E.M."/>
            <person name="Foster-Nyarko E."/>
            <person name="Jarju S."/>
            <person name="Secka A."/>
            <person name="Antonio M."/>
            <person name="Oren A."/>
            <person name="Chaudhuri R.R."/>
            <person name="La Ragione R."/>
            <person name="Hildebrand F."/>
            <person name="Pallen M.J."/>
        </authorList>
    </citation>
    <scope>NUCLEOTIDE SEQUENCE</scope>
    <source>
        <strain evidence="6">MalCec1-1739</strain>
    </source>
</reference>
<evidence type="ECO:0000256" key="1">
    <source>
        <dbReference type="ARBA" id="ARBA00009897"/>
    </source>
</evidence>
<dbReference type="Pfam" id="PF00120">
    <property type="entry name" value="Gln-synt_C"/>
    <property type="match status" value="1"/>
</dbReference>
<gene>
    <name evidence="6" type="ORF">IAA93_04805</name>
</gene>
<dbReference type="Proteomes" id="UP000787625">
    <property type="component" value="Unassembled WGS sequence"/>
</dbReference>
<evidence type="ECO:0000259" key="4">
    <source>
        <dbReference type="PROSITE" id="PS51986"/>
    </source>
</evidence>
<dbReference type="AlphaFoldDB" id="A0A9D2UIH3"/>
<dbReference type="PANTHER" id="PTHR43407">
    <property type="entry name" value="GLUTAMINE SYNTHETASE"/>
    <property type="match status" value="1"/>
</dbReference>
<dbReference type="GO" id="GO:0016020">
    <property type="term" value="C:membrane"/>
    <property type="evidence" value="ECO:0007669"/>
    <property type="project" value="TreeGrafter"/>
</dbReference>
<accession>A0A9D2UIH3</accession>
<dbReference type="InterPro" id="IPR036651">
    <property type="entry name" value="Gln_synt_N_sf"/>
</dbReference>
<dbReference type="GO" id="GO:0005737">
    <property type="term" value="C:cytoplasm"/>
    <property type="evidence" value="ECO:0007669"/>
    <property type="project" value="TreeGrafter"/>
</dbReference>